<evidence type="ECO:0000313" key="3">
    <source>
        <dbReference type="Proteomes" id="UP000186795"/>
    </source>
</evidence>
<evidence type="ECO:0000256" key="1">
    <source>
        <dbReference type="SAM" id="Phobius"/>
    </source>
</evidence>
<dbReference type="Proteomes" id="UP000186795">
    <property type="component" value="Unassembled WGS sequence"/>
</dbReference>
<evidence type="ECO:0000313" key="2">
    <source>
        <dbReference type="EMBL" id="SIS61492.1"/>
    </source>
</evidence>
<sequence>MVLLFLGFGLLVLLPNLLGIGFGSKFGSKLLLALSGTSTLGSLSVLLLNLLGIRLGSKFSSELLTLSAPGSLLVLLSNSLGVGFGRAFRLESHLYHLRDKYCVRKQGIHSRRKVLFIA</sequence>
<keyword evidence="1" id="KW-1133">Transmembrane helix</keyword>
<reference evidence="3" key="1">
    <citation type="submission" date="2017-01" db="EMBL/GenBank/DDBJ databases">
        <authorList>
            <person name="Varghese N."/>
            <person name="Submissions S."/>
        </authorList>
    </citation>
    <scope>NUCLEOTIDE SEQUENCE [LARGE SCALE GENOMIC DNA]</scope>
    <source>
        <strain evidence="3">DSM 45196</strain>
    </source>
</reference>
<dbReference type="AlphaFoldDB" id="A0A1N7KIP3"/>
<gene>
    <name evidence="2" type="ORF">SAMN05421790_10398</name>
</gene>
<dbReference type="EMBL" id="FTOD01000003">
    <property type="protein sequence ID" value="SIS61492.1"/>
    <property type="molecule type" value="Genomic_DNA"/>
</dbReference>
<feature type="transmembrane region" description="Helical" evidence="1">
    <location>
        <begin position="63"/>
        <end position="84"/>
    </location>
</feature>
<name>A0A1N7KIP3_9BACL</name>
<keyword evidence="1" id="KW-0812">Transmembrane</keyword>
<organism evidence="2 3">
    <name type="scientific">Kroppenstedtia eburnea</name>
    <dbReference type="NCBI Taxonomy" id="714067"/>
    <lineage>
        <taxon>Bacteria</taxon>
        <taxon>Bacillati</taxon>
        <taxon>Bacillota</taxon>
        <taxon>Bacilli</taxon>
        <taxon>Bacillales</taxon>
        <taxon>Thermoactinomycetaceae</taxon>
        <taxon>Kroppenstedtia</taxon>
    </lineage>
</organism>
<keyword evidence="3" id="KW-1185">Reference proteome</keyword>
<protein>
    <submittedName>
        <fullName evidence="2">Uncharacterized protein</fullName>
    </submittedName>
</protein>
<accession>A0A1N7KIP3</accession>
<proteinExistence type="predicted"/>
<feature type="transmembrane region" description="Helical" evidence="1">
    <location>
        <begin position="29"/>
        <end position="51"/>
    </location>
</feature>
<keyword evidence="1" id="KW-0472">Membrane</keyword>